<sequence length="288" mass="32319">MDARRELGDFLRSRRERVTPEQAGLPLSGRRRTPGLRREEVATLAGVGVTWYTWLEQGRSINASAQVLQSICRTLQLTEAEYAHVWDLAGLPSRGAVDPTAADVADLRTAFQPVLDKLDPYPAVIQDHAYSVLAYNRAYRFLIDDFDAHPVGDRNCMKLFFLNDAWRAGYLDPDIVAGRMVAKFRATAARRLNDPGIVALVDELCSRSAQFADLWSRHDVLVHNYEVKRLQSTRVGLLQLNFVWTYVDQQSGTRMTTMTPTDEVTAQRLQQLAERTADIPDSAVALAG</sequence>
<dbReference type="SMART" id="SM00530">
    <property type="entry name" value="HTH_XRE"/>
    <property type="match status" value="1"/>
</dbReference>
<dbReference type="Pfam" id="PF13560">
    <property type="entry name" value="HTH_31"/>
    <property type="match status" value="1"/>
</dbReference>
<dbReference type="PANTHER" id="PTHR35010:SF2">
    <property type="entry name" value="BLL4672 PROTEIN"/>
    <property type="match status" value="1"/>
</dbReference>
<accession>A0AAU8DMU9</accession>
<gene>
    <name evidence="2" type="ORF">ABLG96_19255</name>
</gene>
<dbReference type="SUPFAM" id="SSF47413">
    <property type="entry name" value="lambda repressor-like DNA-binding domains"/>
    <property type="match status" value="1"/>
</dbReference>
<reference evidence="2" key="1">
    <citation type="submission" date="2024-05" db="EMBL/GenBank/DDBJ databases">
        <authorList>
            <person name="Cai S.Y."/>
            <person name="Jin L.M."/>
            <person name="Li H.R."/>
        </authorList>
    </citation>
    <scope>NUCLEOTIDE SEQUENCE</scope>
    <source>
        <strain evidence="2">A5-74</strain>
    </source>
</reference>
<dbReference type="InterPro" id="IPR001387">
    <property type="entry name" value="Cro/C1-type_HTH"/>
</dbReference>
<evidence type="ECO:0000313" key="2">
    <source>
        <dbReference type="EMBL" id="XCG63313.1"/>
    </source>
</evidence>
<dbReference type="InterPro" id="IPR010982">
    <property type="entry name" value="Lambda_DNA-bd_dom_sf"/>
</dbReference>
<evidence type="ECO:0000259" key="1">
    <source>
        <dbReference type="SMART" id="SM00530"/>
    </source>
</evidence>
<dbReference type="CDD" id="cd00093">
    <property type="entry name" value="HTH_XRE"/>
    <property type="match status" value="1"/>
</dbReference>
<dbReference type="Gene3D" id="3.30.450.180">
    <property type="match status" value="1"/>
</dbReference>
<dbReference type="GO" id="GO:0003677">
    <property type="term" value="F:DNA binding"/>
    <property type="evidence" value="ECO:0007669"/>
    <property type="project" value="InterPro"/>
</dbReference>
<dbReference type="EMBL" id="CP159218">
    <property type="protein sequence ID" value="XCG63313.1"/>
    <property type="molecule type" value="Genomic_DNA"/>
</dbReference>
<dbReference type="AlphaFoldDB" id="A0AAU8DMU9"/>
<dbReference type="Gene3D" id="1.10.260.40">
    <property type="entry name" value="lambda repressor-like DNA-binding domains"/>
    <property type="match status" value="1"/>
</dbReference>
<dbReference type="RefSeq" id="WP_353648928.1">
    <property type="nucleotide sequence ID" value="NZ_CP159218.1"/>
</dbReference>
<dbReference type="Pfam" id="PF17765">
    <property type="entry name" value="MLTR_LBD"/>
    <property type="match status" value="1"/>
</dbReference>
<proteinExistence type="predicted"/>
<dbReference type="InterPro" id="IPR041413">
    <property type="entry name" value="MLTR_LBD"/>
</dbReference>
<feature type="domain" description="HTH cro/C1-type" evidence="1">
    <location>
        <begin position="10"/>
        <end position="82"/>
    </location>
</feature>
<name>A0AAU8DMU9_9ACTN</name>
<dbReference type="PANTHER" id="PTHR35010">
    <property type="entry name" value="BLL4672 PROTEIN-RELATED"/>
    <property type="match status" value="1"/>
</dbReference>
<protein>
    <submittedName>
        <fullName evidence="2">Helix-turn-helix transcriptional regulator</fullName>
    </submittedName>
</protein>
<organism evidence="2">
    <name type="scientific">Nakamurella sp. A5-74</name>
    <dbReference type="NCBI Taxonomy" id="3158264"/>
    <lineage>
        <taxon>Bacteria</taxon>
        <taxon>Bacillati</taxon>
        <taxon>Actinomycetota</taxon>
        <taxon>Actinomycetes</taxon>
        <taxon>Nakamurellales</taxon>
        <taxon>Nakamurellaceae</taxon>
        <taxon>Nakamurella</taxon>
    </lineage>
</organism>